<dbReference type="GO" id="GO:0030091">
    <property type="term" value="P:protein repair"/>
    <property type="evidence" value="ECO:0007669"/>
    <property type="project" value="UniProtKB-UniRule"/>
</dbReference>
<evidence type="ECO:0000256" key="1">
    <source>
        <dbReference type="ARBA" id="ARBA00004141"/>
    </source>
</evidence>
<comment type="subunit">
    <text evidence="8">Heterodimer of a catalytic subunit (MsrP) and a heme-binding subunit (MsrQ).</text>
</comment>
<evidence type="ECO:0000256" key="4">
    <source>
        <dbReference type="ARBA" id="ARBA00022692"/>
    </source>
</evidence>
<evidence type="ECO:0000256" key="2">
    <source>
        <dbReference type="ARBA" id="ARBA00022448"/>
    </source>
</evidence>
<comment type="cofactor">
    <cofactor evidence="8">
        <name>FMN</name>
        <dbReference type="ChEBI" id="CHEBI:58210"/>
    </cofactor>
    <text evidence="8">Binds 1 FMN per subunit.</text>
</comment>
<evidence type="ECO:0000256" key="7">
    <source>
        <dbReference type="ARBA" id="ARBA00023136"/>
    </source>
</evidence>
<evidence type="ECO:0000256" key="8">
    <source>
        <dbReference type="HAMAP-Rule" id="MF_01207"/>
    </source>
</evidence>
<evidence type="ECO:0000256" key="3">
    <source>
        <dbReference type="ARBA" id="ARBA00022617"/>
    </source>
</evidence>
<protein>
    <recommendedName>
        <fullName evidence="8">Protein-methionine-sulfoxide reductase heme-binding subunit MsrQ</fullName>
    </recommendedName>
    <alternativeName>
        <fullName evidence="8">Flavocytochrome MsrQ</fullName>
    </alternativeName>
</protein>
<keyword evidence="8" id="KW-0285">Flavoprotein</keyword>
<dbReference type="PANTHER" id="PTHR36964:SF1">
    <property type="entry name" value="PROTEIN-METHIONINE-SULFOXIDE REDUCTASE HEME-BINDING SUBUNIT MSRQ"/>
    <property type="match status" value="1"/>
</dbReference>
<keyword evidence="7 8" id="KW-0472">Membrane</keyword>
<accession>A0A2W4QRF3</accession>
<gene>
    <name evidence="8" type="primary">msrQ</name>
    <name evidence="10" type="ORF">DM484_20480</name>
</gene>
<dbReference type="Proteomes" id="UP000249396">
    <property type="component" value="Unassembled WGS sequence"/>
</dbReference>
<feature type="transmembrane region" description="Helical" evidence="8">
    <location>
        <begin position="154"/>
        <end position="170"/>
    </location>
</feature>
<dbReference type="GO" id="GO:0020037">
    <property type="term" value="F:heme binding"/>
    <property type="evidence" value="ECO:0007669"/>
    <property type="project" value="UniProtKB-UniRule"/>
</dbReference>
<dbReference type="GO" id="GO:0016679">
    <property type="term" value="F:oxidoreductase activity, acting on diphenols and related substances as donors"/>
    <property type="evidence" value="ECO:0007669"/>
    <property type="project" value="TreeGrafter"/>
</dbReference>
<keyword evidence="8" id="KW-1003">Cell membrane</keyword>
<proteinExistence type="inferred from homology"/>
<evidence type="ECO:0000259" key="9">
    <source>
        <dbReference type="Pfam" id="PF01794"/>
    </source>
</evidence>
<dbReference type="Pfam" id="PF01794">
    <property type="entry name" value="Ferric_reduct"/>
    <property type="match status" value="1"/>
</dbReference>
<dbReference type="PANTHER" id="PTHR36964">
    <property type="entry name" value="PROTEIN-METHIONINE-SULFOXIDE REDUCTASE HEME-BINDING SUBUNIT MSRQ"/>
    <property type="match status" value="1"/>
</dbReference>
<keyword evidence="4 8" id="KW-0812">Transmembrane</keyword>
<comment type="subcellular location">
    <subcellularLocation>
        <location evidence="8">Cell membrane</location>
        <topology evidence="8">Multi-pass membrane protein</topology>
    </subcellularLocation>
    <subcellularLocation>
        <location evidence="1">Membrane</location>
        <topology evidence="1">Multi-pass membrane protein</topology>
    </subcellularLocation>
</comment>
<comment type="function">
    <text evidence="8">Part of the MsrPQ system that repairs oxidized periplasmic proteins containing methionine sulfoxide residues (Met-O), using respiratory chain electrons. Thus protects these proteins from oxidative-stress damage caused by reactive species of oxygen and chlorine generated by the host defense mechanisms. MsrPQ is essential for the maintenance of envelope integrity under bleach stress, rescuing a wide series of structurally unrelated periplasmic proteins from methionine oxidation. MsrQ provides electrons for reduction to the reductase catalytic subunit MsrP, using the quinone pool of the respiratory chain.</text>
</comment>
<keyword evidence="8" id="KW-0288">FMN</keyword>
<sequence>MKITKEKWLSAGKSLVFLAALIPLAKLAWLGLHDGLGANPIEKITRTTGYWTLTFLMITLTATPLRTISGWTWPIRWRRMLGLFAFFYASLHFLTYLVLDQFFDWPAIVKDIAKRPYITVGFPAFVMLIPLAVTSTNKMVQRLGARRWKNLHKLIYIIGIAGVVHFWWLVKKDITEPVEFAVILAVLLGFRVVKAMRKK</sequence>
<reference evidence="10 11" key="1">
    <citation type="journal article" date="2018" name="Aquat. Microb. Ecol.">
        <title>Gammaproteobacterial methanotrophs dominate.</title>
        <authorList>
            <person name="Rissanen A.J."/>
            <person name="Saarenheimo J."/>
            <person name="Tiirola M."/>
            <person name="Peura S."/>
            <person name="Aalto S.L."/>
            <person name="Karvinen A."/>
            <person name="Nykanen H."/>
        </authorList>
    </citation>
    <scope>NUCLEOTIDE SEQUENCE [LARGE SCALE GENOMIC DNA]</scope>
    <source>
        <strain evidence="10">AMbin10</strain>
    </source>
</reference>
<dbReference type="GO" id="GO:0005886">
    <property type="term" value="C:plasma membrane"/>
    <property type="evidence" value="ECO:0007669"/>
    <property type="project" value="UniProtKB-SubCell"/>
</dbReference>
<comment type="similarity">
    <text evidence="8">Belongs to the MsrQ family.</text>
</comment>
<keyword evidence="5 8" id="KW-1133">Transmembrane helix</keyword>
<evidence type="ECO:0000313" key="10">
    <source>
        <dbReference type="EMBL" id="PZN74721.1"/>
    </source>
</evidence>
<feature type="domain" description="Ferric oxidoreductase" evidence="9">
    <location>
        <begin position="48"/>
        <end position="162"/>
    </location>
</feature>
<keyword evidence="8" id="KW-0479">Metal-binding</keyword>
<dbReference type="EMBL" id="QJPH01000414">
    <property type="protein sequence ID" value="PZN74721.1"/>
    <property type="molecule type" value="Genomic_DNA"/>
</dbReference>
<evidence type="ECO:0000256" key="6">
    <source>
        <dbReference type="ARBA" id="ARBA00023004"/>
    </source>
</evidence>
<dbReference type="AlphaFoldDB" id="A0A2W4QRF3"/>
<feature type="transmembrane region" description="Helical" evidence="8">
    <location>
        <begin position="176"/>
        <end position="193"/>
    </location>
</feature>
<evidence type="ECO:0000256" key="5">
    <source>
        <dbReference type="ARBA" id="ARBA00022989"/>
    </source>
</evidence>
<feature type="transmembrane region" description="Helical" evidence="8">
    <location>
        <begin position="80"/>
        <end position="99"/>
    </location>
</feature>
<dbReference type="InterPro" id="IPR022837">
    <property type="entry name" value="MsrQ-like"/>
</dbReference>
<feature type="transmembrane region" description="Helical" evidence="8">
    <location>
        <begin position="12"/>
        <end position="30"/>
    </location>
</feature>
<organism evidence="10 11">
    <name type="scientific">Candidatus Methylumidiphilus alinenensis</name>
    <dbReference type="NCBI Taxonomy" id="2202197"/>
    <lineage>
        <taxon>Bacteria</taxon>
        <taxon>Pseudomonadati</taxon>
        <taxon>Pseudomonadota</taxon>
        <taxon>Gammaproteobacteria</taxon>
        <taxon>Methylococcales</taxon>
        <taxon>Candidatus Methylumidiphilus</taxon>
    </lineage>
</organism>
<keyword evidence="3 8" id="KW-0349">Heme</keyword>
<feature type="transmembrane region" description="Helical" evidence="8">
    <location>
        <begin position="50"/>
        <end position="68"/>
    </location>
</feature>
<comment type="cofactor">
    <cofactor evidence="8">
        <name>heme b</name>
        <dbReference type="ChEBI" id="CHEBI:60344"/>
    </cofactor>
    <text evidence="8">Binds 1 heme b (iron(II)-protoporphyrin IX) group per subunit.</text>
</comment>
<feature type="transmembrane region" description="Helical" evidence="8">
    <location>
        <begin position="115"/>
        <end position="133"/>
    </location>
</feature>
<dbReference type="HAMAP" id="MF_01207">
    <property type="entry name" value="MsrQ"/>
    <property type="match status" value="1"/>
</dbReference>
<evidence type="ECO:0000313" key="11">
    <source>
        <dbReference type="Proteomes" id="UP000249396"/>
    </source>
</evidence>
<name>A0A2W4QRF3_9GAMM</name>
<keyword evidence="8" id="KW-0249">Electron transport</keyword>
<comment type="caution">
    <text evidence="10">The sequence shown here is derived from an EMBL/GenBank/DDBJ whole genome shotgun (WGS) entry which is preliminary data.</text>
</comment>
<keyword evidence="2 8" id="KW-0813">Transport</keyword>
<dbReference type="GO" id="GO:0009055">
    <property type="term" value="F:electron transfer activity"/>
    <property type="evidence" value="ECO:0007669"/>
    <property type="project" value="UniProtKB-UniRule"/>
</dbReference>
<dbReference type="GO" id="GO:0010181">
    <property type="term" value="F:FMN binding"/>
    <property type="evidence" value="ECO:0007669"/>
    <property type="project" value="UniProtKB-UniRule"/>
</dbReference>
<keyword evidence="6 8" id="KW-0408">Iron</keyword>
<dbReference type="InterPro" id="IPR013130">
    <property type="entry name" value="Fe3_Rdtase_TM_dom"/>
</dbReference>
<dbReference type="GO" id="GO:0046872">
    <property type="term" value="F:metal ion binding"/>
    <property type="evidence" value="ECO:0007669"/>
    <property type="project" value="UniProtKB-KW"/>
</dbReference>